<evidence type="ECO:0000259" key="5">
    <source>
        <dbReference type="Pfam" id="PF00419"/>
    </source>
</evidence>
<dbReference type="Gene3D" id="2.60.40.1090">
    <property type="entry name" value="Fimbrial-type adhesion domain"/>
    <property type="match status" value="2"/>
</dbReference>
<sequence>MSLTLISELNHECKKMIKLFFANLIIYLASISSVYAFTCYDSTGNVLDSLSGTATANVYVNLQPSVQAGQNLVVDLSRSIFCRNDSPLTRRDLVSMRRGSAYGGVLSNFNGSLRYYTSSYPFPLVSPTHQQNFPSGNYTPWNTQLYLTPISAAGGVVINKGTRFATLVMYQVGSALVGGGNVETATFTWNLYANNNVVVPIGGCDVSSRNVIVNLPEYPATAPVPLSIYCARNQNISYYLTGSTDTSSSIFANTFSGTNAAKGVGIQLVRNGNAIPTNQNVQLGAVGTSAVSLGLSARYARTTGQVTAGKVQSVIGVTFIYD</sequence>
<dbReference type="PANTHER" id="PTHR33420">
    <property type="entry name" value="FIMBRIAL SUBUNIT ELFA-RELATED"/>
    <property type="match status" value="1"/>
</dbReference>
<dbReference type="AlphaFoldDB" id="A0A140NNZ8"/>
<comment type="subcellular location">
    <subcellularLocation>
        <location evidence="1">Fimbrium</location>
    </subcellularLocation>
</comment>
<protein>
    <submittedName>
        <fullName evidence="7">Minor component of type 1 fimbriae</fullName>
    </submittedName>
</protein>
<keyword evidence="4" id="KW-0812">Transmembrane</keyword>
<dbReference type="Pfam" id="PF09160">
    <property type="entry name" value="FimH_man-bind"/>
    <property type="match status" value="1"/>
</dbReference>
<feature type="domain" description="Fimbrial-type adhesion" evidence="5">
    <location>
        <begin position="221"/>
        <end position="321"/>
    </location>
</feature>
<dbReference type="CDD" id="cd10466">
    <property type="entry name" value="FimH_man-bind"/>
    <property type="match status" value="1"/>
</dbReference>
<dbReference type="Pfam" id="PF00419">
    <property type="entry name" value="Fimbrial"/>
    <property type="match status" value="1"/>
</dbReference>
<evidence type="ECO:0000256" key="1">
    <source>
        <dbReference type="ARBA" id="ARBA00004561"/>
    </source>
</evidence>
<dbReference type="Proteomes" id="UP000005012">
    <property type="component" value="Chromosome"/>
</dbReference>
<evidence type="ECO:0000313" key="7">
    <source>
        <dbReference type="EMBL" id="AFH94370.1"/>
    </source>
</evidence>
<dbReference type="HOGENOM" id="CLU_080390_0_0_6"/>
<dbReference type="InterPro" id="IPR050263">
    <property type="entry name" value="Bact_Fimbrial_Adh_Pro"/>
</dbReference>
<dbReference type="InterPro" id="IPR008966">
    <property type="entry name" value="Adhesion_dom_sf"/>
</dbReference>
<dbReference type="EMBL" id="CP003488">
    <property type="protein sequence ID" value="AFH94370.1"/>
    <property type="molecule type" value="Genomic_DNA"/>
</dbReference>
<reference evidence="7 8" key="1">
    <citation type="journal article" date="2012" name="J. Bacteriol.">
        <title>Complete Genome Sequence of Providencia stuartii Clinical Isolate MRSN 2154.</title>
        <authorList>
            <person name="Clifford R.J."/>
            <person name="Hang J."/>
            <person name="Riley M.C."/>
            <person name="Onmus-Leone F."/>
            <person name="Kuschner R.A."/>
            <person name="Lesho E.P."/>
            <person name="Waterman P.E."/>
        </authorList>
    </citation>
    <scope>NUCLEOTIDE SEQUENCE [LARGE SCALE GENOMIC DNA]</scope>
    <source>
        <strain evidence="7 8">MRSN 2154</strain>
    </source>
</reference>
<dbReference type="InterPro" id="IPR000259">
    <property type="entry name" value="Adhesion_dom_fimbrial"/>
</dbReference>
<dbReference type="PATRIC" id="fig|1157951.4.peg.2542"/>
<feature type="domain" description="FimH mannose-binding" evidence="6">
    <location>
        <begin position="51"/>
        <end position="190"/>
    </location>
</feature>
<dbReference type="InterPro" id="IPR015243">
    <property type="entry name" value="FimH_man-bd"/>
</dbReference>
<dbReference type="KEGG" id="psi:S70_12620"/>
<evidence type="ECO:0000313" key="8">
    <source>
        <dbReference type="Proteomes" id="UP000005012"/>
    </source>
</evidence>
<comment type="similarity">
    <text evidence="2">Belongs to the fimbrial protein family.</text>
</comment>
<proteinExistence type="inferred from homology"/>
<name>A0A140NNZ8_PROSM</name>
<dbReference type="InterPro" id="IPR036937">
    <property type="entry name" value="Adhesion_dom_fimbrial_sf"/>
</dbReference>
<dbReference type="PANTHER" id="PTHR33420:SF14">
    <property type="entry name" value="TYPE 1 FIMBRIN D-MANNOSE SPECIFIC ADHESIN"/>
    <property type="match status" value="1"/>
</dbReference>
<dbReference type="GO" id="GO:0009289">
    <property type="term" value="C:pilus"/>
    <property type="evidence" value="ECO:0007669"/>
    <property type="project" value="UniProtKB-SubCell"/>
</dbReference>
<gene>
    <name evidence="7" type="ordered locus">S70_12620</name>
</gene>
<keyword evidence="4" id="KW-1133">Transmembrane helix</keyword>
<dbReference type="OrthoDB" id="6466816at2"/>
<evidence type="ECO:0000256" key="3">
    <source>
        <dbReference type="ARBA" id="ARBA00023263"/>
    </source>
</evidence>
<evidence type="ECO:0000256" key="4">
    <source>
        <dbReference type="SAM" id="Phobius"/>
    </source>
</evidence>
<feature type="transmembrane region" description="Helical" evidence="4">
    <location>
        <begin position="20"/>
        <end position="38"/>
    </location>
</feature>
<keyword evidence="4" id="KW-0472">Membrane</keyword>
<keyword evidence="3" id="KW-0281">Fimbrium</keyword>
<evidence type="ECO:0000256" key="2">
    <source>
        <dbReference type="ARBA" id="ARBA00006671"/>
    </source>
</evidence>
<evidence type="ECO:0000259" key="6">
    <source>
        <dbReference type="Pfam" id="PF09160"/>
    </source>
</evidence>
<reference evidence="8" key="2">
    <citation type="submission" date="2012-04" db="EMBL/GenBank/DDBJ databases">
        <title>Complete genome sequence of Providencia stuartii clinical isolate MRSN 2154.</title>
        <authorList>
            <person name="Clifford R.J."/>
            <person name="Hang J."/>
            <person name="Riley M.C."/>
            <person name="Onmus-Leone F."/>
            <person name="Kuschner R.A."/>
            <person name="Lesho E.P."/>
            <person name="Waterman P.E."/>
        </authorList>
    </citation>
    <scope>NUCLEOTIDE SEQUENCE [LARGE SCALE GENOMIC DNA]</scope>
    <source>
        <strain evidence="8">MRSN 2154</strain>
    </source>
</reference>
<dbReference type="SUPFAM" id="SSF49401">
    <property type="entry name" value="Bacterial adhesins"/>
    <property type="match status" value="2"/>
</dbReference>
<organism evidence="7 8">
    <name type="scientific">Providencia stuartii (strain MRSN 2154)</name>
    <dbReference type="NCBI Taxonomy" id="1157951"/>
    <lineage>
        <taxon>Bacteria</taxon>
        <taxon>Pseudomonadati</taxon>
        <taxon>Pseudomonadota</taxon>
        <taxon>Gammaproteobacteria</taxon>
        <taxon>Enterobacterales</taxon>
        <taxon>Morganellaceae</taxon>
        <taxon>Providencia</taxon>
    </lineage>
</organism>
<accession>A0A140NNZ8</accession>
<dbReference type="GO" id="GO:0043709">
    <property type="term" value="P:cell adhesion involved in single-species biofilm formation"/>
    <property type="evidence" value="ECO:0007669"/>
    <property type="project" value="TreeGrafter"/>
</dbReference>